<dbReference type="Proteomes" id="UP001234297">
    <property type="component" value="Chromosome 4"/>
</dbReference>
<gene>
    <name evidence="1" type="ORF">MRB53_013775</name>
</gene>
<evidence type="ECO:0000313" key="2">
    <source>
        <dbReference type="Proteomes" id="UP001234297"/>
    </source>
</evidence>
<dbReference type="EMBL" id="CM056812">
    <property type="protein sequence ID" value="KAJ8617589.1"/>
    <property type="molecule type" value="Genomic_DNA"/>
</dbReference>
<organism evidence="1 2">
    <name type="scientific">Persea americana</name>
    <name type="common">Avocado</name>
    <dbReference type="NCBI Taxonomy" id="3435"/>
    <lineage>
        <taxon>Eukaryota</taxon>
        <taxon>Viridiplantae</taxon>
        <taxon>Streptophyta</taxon>
        <taxon>Embryophyta</taxon>
        <taxon>Tracheophyta</taxon>
        <taxon>Spermatophyta</taxon>
        <taxon>Magnoliopsida</taxon>
        <taxon>Magnoliidae</taxon>
        <taxon>Laurales</taxon>
        <taxon>Lauraceae</taxon>
        <taxon>Persea</taxon>
    </lineage>
</organism>
<name>A0ACC2K8W8_PERAE</name>
<evidence type="ECO:0000313" key="1">
    <source>
        <dbReference type="EMBL" id="KAJ8617589.1"/>
    </source>
</evidence>
<reference evidence="1 2" key="1">
    <citation type="journal article" date="2022" name="Hortic Res">
        <title>A haplotype resolved chromosomal level avocado genome allows analysis of novel avocado genes.</title>
        <authorList>
            <person name="Nath O."/>
            <person name="Fletcher S.J."/>
            <person name="Hayward A."/>
            <person name="Shaw L.M."/>
            <person name="Masouleh A.K."/>
            <person name="Furtado A."/>
            <person name="Henry R.J."/>
            <person name="Mitter N."/>
        </authorList>
    </citation>
    <scope>NUCLEOTIDE SEQUENCE [LARGE SCALE GENOMIC DNA]</scope>
    <source>
        <strain evidence="2">cv. Hass</strain>
    </source>
</reference>
<accession>A0ACC2K8W8</accession>
<protein>
    <submittedName>
        <fullName evidence="1">Uncharacterized protein</fullName>
    </submittedName>
</protein>
<keyword evidence="2" id="KW-1185">Reference proteome</keyword>
<comment type="caution">
    <text evidence="1">The sequence shown here is derived from an EMBL/GenBank/DDBJ whole genome shotgun (WGS) entry which is preliminary data.</text>
</comment>
<sequence length="215" mass="24738">MSFHKKKLINDPNASKLIRGGNLRKRFGSEKETWAKSLTSDLAEGFVICIVGPNLSLSGSTTQGLKQERGHEGPIDALLSIIKRSENAYGEENGHVSKFEIATDEQPRVKKWVFDKICQFWKNWKSKLKKTHYDPFHTTRERLQYRPDRVDPVQWVLLIEFWGTKDGMERSKRNAQNRALQTMNHTAGTKSFARIREEEQSSTVAIDNSSEFQIV</sequence>
<proteinExistence type="predicted"/>